<reference evidence="2" key="2">
    <citation type="submission" date="2020-09" db="EMBL/GenBank/DDBJ databases">
        <authorList>
            <person name="Sun Q."/>
            <person name="Zhou Y."/>
        </authorList>
    </citation>
    <scope>NUCLEOTIDE SEQUENCE</scope>
    <source>
        <strain evidence="2">CGMCC 1.12751</strain>
    </source>
</reference>
<sequence>MTSQNILSLKNEGNFIIPDCINNQRFLKHQNYLNNLKTKLEVEIAVWCINNVNILNHKNNNKWMVVFYEDLVLDPEKTFKAVLKGLNINLLSELLKKIEFRKASASNFDNQLKSKPQEQLESVFKNFNNDELLNIQAIFDYFELKVYSAFNSYPIK</sequence>
<gene>
    <name evidence="2" type="ORF">GCM10010976_25210</name>
</gene>
<dbReference type="InterPro" id="IPR027417">
    <property type="entry name" value="P-loop_NTPase"/>
</dbReference>
<organism evidence="2 3">
    <name type="scientific">Bizionia arctica</name>
    <dbReference type="NCBI Taxonomy" id="1495645"/>
    <lineage>
        <taxon>Bacteria</taxon>
        <taxon>Pseudomonadati</taxon>
        <taxon>Bacteroidota</taxon>
        <taxon>Flavobacteriia</taxon>
        <taxon>Flavobacteriales</taxon>
        <taxon>Flavobacteriaceae</taxon>
        <taxon>Bizionia</taxon>
    </lineage>
</organism>
<evidence type="ECO:0000259" key="1">
    <source>
        <dbReference type="Pfam" id="PF00685"/>
    </source>
</evidence>
<comment type="caution">
    <text evidence="2">The sequence shown here is derived from an EMBL/GenBank/DDBJ whole genome shotgun (WGS) entry which is preliminary data.</text>
</comment>
<dbReference type="Proteomes" id="UP000625976">
    <property type="component" value="Unassembled WGS sequence"/>
</dbReference>
<keyword evidence="3" id="KW-1185">Reference proteome</keyword>
<reference evidence="2" key="1">
    <citation type="journal article" date="2014" name="Int. J. Syst. Evol. Microbiol.">
        <title>Complete genome sequence of Corynebacterium casei LMG S-19264T (=DSM 44701T), isolated from a smear-ripened cheese.</title>
        <authorList>
            <consortium name="US DOE Joint Genome Institute (JGI-PGF)"/>
            <person name="Walter F."/>
            <person name="Albersmeier A."/>
            <person name="Kalinowski J."/>
            <person name="Ruckert C."/>
        </authorList>
    </citation>
    <scope>NUCLEOTIDE SEQUENCE</scope>
    <source>
        <strain evidence="2">CGMCC 1.12751</strain>
    </source>
</reference>
<protein>
    <recommendedName>
        <fullName evidence="1">Sulfotransferase domain-containing protein</fullName>
    </recommendedName>
</protein>
<feature type="domain" description="Sulfotransferase" evidence="1">
    <location>
        <begin position="53"/>
        <end position="118"/>
    </location>
</feature>
<dbReference type="AlphaFoldDB" id="A0A917GP12"/>
<dbReference type="GO" id="GO:0008146">
    <property type="term" value="F:sulfotransferase activity"/>
    <property type="evidence" value="ECO:0007669"/>
    <property type="project" value="InterPro"/>
</dbReference>
<evidence type="ECO:0000313" key="3">
    <source>
        <dbReference type="Proteomes" id="UP000625976"/>
    </source>
</evidence>
<dbReference type="EMBL" id="BMFQ01000003">
    <property type="protein sequence ID" value="GGG53106.1"/>
    <property type="molecule type" value="Genomic_DNA"/>
</dbReference>
<dbReference type="Pfam" id="PF00685">
    <property type="entry name" value="Sulfotransfer_1"/>
    <property type="match status" value="1"/>
</dbReference>
<name>A0A917GP12_9FLAO</name>
<accession>A0A917GP12</accession>
<evidence type="ECO:0000313" key="2">
    <source>
        <dbReference type="EMBL" id="GGG53106.1"/>
    </source>
</evidence>
<dbReference type="Gene3D" id="3.40.50.300">
    <property type="entry name" value="P-loop containing nucleotide triphosphate hydrolases"/>
    <property type="match status" value="1"/>
</dbReference>
<dbReference type="InterPro" id="IPR000863">
    <property type="entry name" value="Sulfotransferase_dom"/>
</dbReference>
<proteinExistence type="predicted"/>
<dbReference type="SUPFAM" id="SSF52540">
    <property type="entry name" value="P-loop containing nucleoside triphosphate hydrolases"/>
    <property type="match status" value="1"/>
</dbReference>